<dbReference type="Proteomes" id="UP000673691">
    <property type="component" value="Unassembled WGS sequence"/>
</dbReference>
<evidence type="ECO:0000313" key="3">
    <source>
        <dbReference type="EMBL" id="KAG5461082.1"/>
    </source>
</evidence>
<evidence type="ECO:0000256" key="1">
    <source>
        <dbReference type="SAM" id="Coils"/>
    </source>
</evidence>
<name>A0A8H7ZXH7_9FUNG</name>
<proteinExistence type="predicted"/>
<sequence length="669" mass="76141">MESVEAKLASVTTVSATEQRILQADLYSRTENVQKLEAERDSMAFRVARLEADLKLNAKHHAEEREGLREAHEDKVAQLQRQLRSMKDSFDEAESSRLELERKVQALKRHLAEKEAAVAIKEDEFRSTVGRLEMSKRQLEEDREALEKRLASEAMRLVKVEQEAAQKLNDAGATSAGEKRLLEEETSRLRSELRRLNTEYAGNQQENWKQLADAKLTKARLAEKETAVKELKAELDGVKVAHHHWETERARLLAELRDREDQLSALRKEFQEAQSAQAQVVLKKTELASEIGLLREAYENLRKTSQATIEQQMSRITRLEEANARNMQAYDGRDREVERSSKRKEADDAVVDPRVRLGPQLAREAERADLLERQLSREQEKCSQAEARLERLRSQHEEECHLVNRLRVEIAELTAREDSRRKLDTEAQSEKVAKLTATLAVSEKRVQELLGESNDLRQEMTRVEARVEAKVRDSYDGRLRRLVARLDRLHRDRDRMQEAQRENEEGLRNTYERQITALLRDIKRLKAALAEERRAAAAALSKLKEYGRAAAAYATPPPTAAAAAARYPFTATASDAPANTLRSNQEIAAEEPARPPPPPPSDAAERRAAEKKRRDDIVEQRMREREAEFSAREEQVDKHIALLRMQAGVSASGTPPAVDSAADADSINL</sequence>
<reference evidence="3 4" key="1">
    <citation type="journal article" name="Sci. Rep.">
        <title>Genome-scale phylogenetic analyses confirm Olpidium as the closest living zoosporic fungus to the non-flagellated, terrestrial fungi.</title>
        <authorList>
            <person name="Chang Y."/>
            <person name="Rochon D."/>
            <person name="Sekimoto S."/>
            <person name="Wang Y."/>
            <person name="Chovatia M."/>
            <person name="Sandor L."/>
            <person name="Salamov A."/>
            <person name="Grigoriev I.V."/>
            <person name="Stajich J.E."/>
            <person name="Spatafora J.W."/>
        </authorList>
    </citation>
    <scope>NUCLEOTIDE SEQUENCE [LARGE SCALE GENOMIC DNA]</scope>
    <source>
        <strain evidence="3">S191</strain>
    </source>
</reference>
<feature type="region of interest" description="Disordered" evidence="2">
    <location>
        <begin position="326"/>
        <end position="349"/>
    </location>
</feature>
<protein>
    <submittedName>
        <fullName evidence="3">Uncharacterized protein</fullName>
    </submittedName>
</protein>
<dbReference type="AlphaFoldDB" id="A0A8H7ZXH7"/>
<feature type="region of interest" description="Disordered" evidence="2">
    <location>
        <begin position="647"/>
        <end position="669"/>
    </location>
</feature>
<keyword evidence="1" id="KW-0175">Coiled coil</keyword>
<comment type="caution">
    <text evidence="3">The sequence shown here is derived from an EMBL/GenBank/DDBJ whole genome shotgun (WGS) entry which is preliminary data.</text>
</comment>
<feature type="compositionally biased region" description="Low complexity" evidence="2">
    <location>
        <begin position="659"/>
        <end position="669"/>
    </location>
</feature>
<organism evidence="3 4">
    <name type="scientific">Olpidium bornovanus</name>
    <dbReference type="NCBI Taxonomy" id="278681"/>
    <lineage>
        <taxon>Eukaryota</taxon>
        <taxon>Fungi</taxon>
        <taxon>Fungi incertae sedis</taxon>
        <taxon>Olpidiomycota</taxon>
        <taxon>Olpidiomycotina</taxon>
        <taxon>Olpidiomycetes</taxon>
        <taxon>Olpidiales</taxon>
        <taxon>Olpidiaceae</taxon>
        <taxon>Olpidium</taxon>
    </lineage>
</organism>
<feature type="coiled-coil region" evidence="1">
    <location>
        <begin position="432"/>
        <end position="542"/>
    </location>
</feature>
<feature type="compositionally biased region" description="Basic and acidic residues" evidence="2">
    <location>
        <begin position="603"/>
        <end position="634"/>
    </location>
</feature>
<evidence type="ECO:0000313" key="4">
    <source>
        <dbReference type="Proteomes" id="UP000673691"/>
    </source>
</evidence>
<evidence type="ECO:0000256" key="2">
    <source>
        <dbReference type="SAM" id="MobiDB-lite"/>
    </source>
</evidence>
<gene>
    <name evidence="3" type="ORF">BJ554DRAFT_6783</name>
</gene>
<accession>A0A8H7ZXH7</accession>
<dbReference type="EMBL" id="JAEFCI010004237">
    <property type="protein sequence ID" value="KAG5461082.1"/>
    <property type="molecule type" value="Genomic_DNA"/>
</dbReference>
<feature type="compositionally biased region" description="Basic and acidic residues" evidence="2">
    <location>
        <begin position="331"/>
        <end position="349"/>
    </location>
</feature>
<feature type="coiled-coil region" evidence="1">
    <location>
        <begin position="33"/>
        <end position="304"/>
    </location>
</feature>
<feature type="region of interest" description="Disordered" evidence="2">
    <location>
        <begin position="588"/>
        <end position="634"/>
    </location>
</feature>
<keyword evidence="4" id="KW-1185">Reference proteome</keyword>
<feature type="coiled-coil region" evidence="1">
    <location>
        <begin position="361"/>
        <end position="395"/>
    </location>
</feature>